<organism evidence="4 5">
    <name type="scientific">Tothia fuscella</name>
    <dbReference type="NCBI Taxonomy" id="1048955"/>
    <lineage>
        <taxon>Eukaryota</taxon>
        <taxon>Fungi</taxon>
        <taxon>Dikarya</taxon>
        <taxon>Ascomycota</taxon>
        <taxon>Pezizomycotina</taxon>
        <taxon>Dothideomycetes</taxon>
        <taxon>Pleosporomycetidae</taxon>
        <taxon>Venturiales</taxon>
        <taxon>Cylindrosympodiaceae</taxon>
        <taxon>Tothia</taxon>
    </lineage>
</organism>
<sequence>MVKFAVIALAATLAHAHPGQSEESLRVEAEARNNYIDSLENANLANCIPKIMKRGADGHSQLQTIAKRRSDKVKALRREIGVAEDDSLFKVKRLDKRQTPPSKGSGVFESMFSAFANMFGGTNTNALLAKSHKSNLTIANPTQADWLLLGQNKSVVLSPEVTDGPFYVAGEQIRKDIKDDQKGVNLHLDIQVIDVNTCQPLKGIAVEIWAANSTGIYSGVLSVINGDVNDKGNINKQFLRGVQISGDDGATGFDTIFPGHYMGRATHIHVATHDGITINPNKTISGGQVSHVGQLYFDQELIDQVATTQPYARNNMPRTGNKQDFLLGMGATGGSDPIVEYVLLGKDLTQGVFGWINFAVDPKKKVTPPRSATKCSASGCETIPGGMFDFVGFGFPKAPGAKPVSPPSNPASPGAGTV</sequence>
<accession>A0A9P4NXN2</accession>
<dbReference type="CDD" id="cd03457">
    <property type="entry name" value="intradiol_dioxygenase_like"/>
    <property type="match status" value="1"/>
</dbReference>
<dbReference type="GO" id="GO:0008199">
    <property type="term" value="F:ferric iron binding"/>
    <property type="evidence" value="ECO:0007669"/>
    <property type="project" value="InterPro"/>
</dbReference>
<dbReference type="Proteomes" id="UP000800235">
    <property type="component" value="Unassembled WGS sequence"/>
</dbReference>
<dbReference type="EMBL" id="MU007020">
    <property type="protein sequence ID" value="KAF2433557.1"/>
    <property type="molecule type" value="Genomic_DNA"/>
</dbReference>
<feature type="chain" id="PRO_5040245404" evidence="2">
    <location>
        <begin position="17"/>
        <end position="418"/>
    </location>
</feature>
<evidence type="ECO:0000256" key="1">
    <source>
        <dbReference type="SAM" id="MobiDB-lite"/>
    </source>
</evidence>
<proteinExistence type="predicted"/>
<evidence type="ECO:0000259" key="3">
    <source>
        <dbReference type="Pfam" id="PF00775"/>
    </source>
</evidence>
<comment type="caution">
    <text evidence="4">The sequence shown here is derived from an EMBL/GenBank/DDBJ whole genome shotgun (WGS) entry which is preliminary data.</text>
</comment>
<dbReference type="OrthoDB" id="121380at2759"/>
<evidence type="ECO:0000313" key="5">
    <source>
        <dbReference type="Proteomes" id="UP000800235"/>
    </source>
</evidence>
<dbReference type="GO" id="GO:0016702">
    <property type="term" value="F:oxidoreductase activity, acting on single donors with incorporation of molecular oxygen, incorporation of two atoms of oxygen"/>
    <property type="evidence" value="ECO:0007669"/>
    <property type="project" value="InterPro"/>
</dbReference>
<keyword evidence="4" id="KW-0560">Oxidoreductase</keyword>
<dbReference type="InterPro" id="IPR000627">
    <property type="entry name" value="Intradiol_dOase_C"/>
</dbReference>
<dbReference type="PANTHER" id="PTHR34315:SF1">
    <property type="entry name" value="INTRADIOL RING-CLEAVAGE DIOXYGENASES DOMAIN-CONTAINING PROTEIN-RELATED"/>
    <property type="match status" value="1"/>
</dbReference>
<evidence type="ECO:0000313" key="4">
    <source>
        <dbReference type="EMBL" id="KAF2433557.1"/>
    </source>
</evidence>
<keyword evidence="4" id="KW-0223">Dioxygenase</keyword>
<keyword evidence="5" id="KW-1185">Reference proteome</keyword>
<dbReference type="InterPro" id="IPR015889">
    <property type="entry name" value="Intradiol_dOase_core"/>
</dbReference>
<gene>
    <name evidence="4" type="ORF">EJ08DRAFT_59092</name>
</gene>
<feature type="region of interest" description="Disordered" evidence="1">
    <location>
        <begin position="399"/>
        <end position="418"/>
    </location>
</feature>
<keyword evidence="2" id="KW-0732">Signal</keyword>
<feature type="signal peptide" evidence="2">
    <location>
        <begin position="1"/>
        <end position="16"/>
    </location>
</feature>
<dbReference type="AlphaFoldDB" id="A0A9P4NXN2"/>
<dbReference type="Pfam" id="PF00775">
    <property type="entry name" value="Dioxygenase_C"/>
    <property type="match status" value="1"/>
</dbReference>
<dbReference type="Gene3D" id="2.60.130.10">
    <property type="entry name" value="Aromatic compound dioxygenase"/>
    <property type="match status" value="1"/>
</dbReference>
<feature type="domain" description="Intradiol ring-cleavage dioxygenases" evidence="3">
    <location>
        <begin position="165"/>
        <end position="266"/>
    </location>
</feature>
<dbReference type="SUPFAM" id="SSF49482">
    <property type="entry name" value="Aromatic compound dioxygenase"/>
    <property type="match status" value="1"/>
</dbReference>
<protein>
    <submittedName>
        <fullName evidence="4">Aromatic compound dioxygenase</fullName>
    </submittedName>
</protein>
<evidence type="ECO:0000256" key="2">
    <source>
        <dbReference type="SAM" id="SignalP"/>
    </source>
</evidence>
<name>A0A9P4NXN2_9PEZI</name>
<reference evidence="4" key="1">
    <citation type="journal article" date="2020" name="Stud. Mycol.">
        <title>101 Dothideomycetes genomes: a test case for predicting lifestyles and emergence of pathogens.</title>
        <authorList>
            <person name="Haridas S."/>
            <person name="Albert R."/>
            <person name="Binder M."/>
            <person name="Bloem J."/>
            <person name="Labutti K."/>
            <person name="Salamov A."/>
            <person name="Andreopoulos B."/>
            <person name="Baker S."/>
            <person name="Barry K."/>
            <person name="Bills G."/>
            <person name="Bluhm B."/>
            <person name="Cannon C."/>
            <person name="Castanera R."/>
            <person name="Culley D."/>
            <person name="Daum C."/>
            <person name="Ezra D."/>
            <person name="Gonzalez J."/>
            <person name="Henrissat B."/>
            <person name="Kuo A."/>
            <person name="Liang C."/>
            <person name="Lipzen A."/>
            <person name="Lutzoni F."/>
            <person name="Magnuson J."/>
            <person name="Mondo S."/>
            <person name="Nolan M."/>
            <person name="Ohm R."/>
            <person name="Pangilinan J."/>
            <person name="Park H.-J."/>
            <person name="Ramirez L."/>
            <person name="Alfaro M."/>
            <person name="Sun H."/>
            <person name="Tritt A."/>
            <person name="Yoshinaga Y."/>
            <person name="Zwiers L.-H."/>
            <person name="Turgeon B."/>
            <person name="Goodwin S."/>
            <person name="Spatafora J."/>
            <person name="Crous P."/>
            <person name="Grigoriev I."/>
        </authorList>
    </citation>
    <scope>NUCLEOTIDE SEQUENCE</scope>
    <source>
        <strain evidence="4">CBS 130266</strain>
    </source>
</reference>
<dbReference type="PANTHER" id="PTHR34315">
    <property type="match status" value="1"/>
</dbReference>